<organism evidence="9 10">
    <name type="scientific">[Myrmecia] bisecta</name>
    <dbReference type="NCBI Taxonomy" id="41462"/>
    <lineage>
        <taxon>Eukaryota</taxon>
        <taxon>Viridiplantae</taxon>
        <taxon>Chlorophyta</taxon>
        <taxon>core chlorophytes</taxon>
        <taxon>Trebouxiophyceae</taxon>
        <taxon>Trebouxiales</taxon>
        <taxon>Trebouxiaceae</taxon>
        <taxon>Myrmecia</taxon>
    </lineage>
</organism>
<dbReference type="Gene3D" id="3.40.50.1220">
    <property type="entry name" value="TPP-binding domain"/>
    <property type="match status" value="1"/>
</dbReference>
<gene>
    <name evidence="9" type="ORF">WJX72_000986</name>
</gene>
<reference evidence="9 10" key="1">
    <citation type="journal article" date="2024" name="Nat. Commun.">
        <title>Phylogenomics reveals the evolutionary origins of lichenization in chlorophyte algae.</title>
        <authorList>
            <person name="Puginier C."/>
            <person name="Libourel C."/>
            <person name="Otte J."/>
            <person name="Skaloud P."/>
            <person name="Haon M."/>
            <person name="Grisel S."/>
            <person name="Petersen M."/>
            <person name="Berrin J.G."/>
            <person name="Delaux P.M."/>
            <person name="Dal Grande F."/>
            <person name="Keller J."/>
        </authorList>
    </citation>
    <scope>NUCLEOTIDE SEQUENCE [LARGE SCALE GENOMIC DNA]</scope>
    <source>
        <strain evidence="9 10">SAG 2043</strain>
    </source>
</reference>
<dbReference type="Proteomes" id="UP001489004">
    <property type="component" value="Unassembled WGS sequence"/>
</dbReference>
<evidence type="ECO:0000256" key="3">
    <source>
        <dbReference type="ARBA" id="ARBA00022723"/>
    </source>
</evidence>
<accession>A0AAW1QEA3</accession>
<evidence type="ECO:0000313" key="10">
    <source>
        <dbReference type="Proteomes" id="UP001489004"/>
    </source>
</evidence>
<evidence type="ECO:0000256" key="1">
    <source>
        <dbReference type="ARBA" id="ARBA00001947"/>
    </source>
</evidence>
<dbReference type="AlphaFoldDB" id="A0AAW1QEA3"/>
<dbReference type="InterPro" id="IPR029035">
    <property type="entry name" value="DHS-like_NAD/FAD-binding_dom"/>
</dbReference>
<protein>
    <recommendedName>
        <fullName evidence="8">Deacetylase sirtuin-type domain-containing protein</fullName>
    </recommendedName>
</protein>
<keyword evidence="5" id="KW-0520">NAD</keyword>
<evidence type="ECO:0000256" key="4">
    <source>
        <dbReference type="ARBA" id="ARBA00022833"/>
    </source>
</evidence>
<proteinExistence type="predicted"/>
<keyword evidence="2" id="KW-0808">Transferase</keyword>
<dbReference type="GO" id="GO:0046872">
    <property type="term" value="F:metal ion binding"/>
    <property type="evidence" value="ECO:0007669"/>
    <property type="project" value="UniProtKB-KW"/>
</dbReference>
<dbReference type="InterPro" id="IPR003000">
    <property type="entry name" value="Sirtuin"/>
</dbReference>
<dbReference type="PANTHER" id="PTHR11085">
    <property type="entry name" value="NAD-DEPENDENT PROTEIN DEACYLASE SIRTUIN-5, MITOCHONDRIAL-RELATED"/>
    <property type="match status" value="1"/>
</dbReference>
<sequence length="395" mass="42180">MLGSEAAQERSERLAASIAAASTPEQGSDEPADGAVSASEESESESDDDGLTSALMAKLLASMSLESKPPPPREPLLESFDLKGIASLIKSGKTKRIVCMVGAGISVSAGIPDFRSPGTGLYDNLAKYNLPHATAVFELDYFRHNPRPFFLLAKELFPGNFQPTPTHYFLKLLHDKGLLLRCFSQNIDSLECQTGLPPEAVVAAHGNFDSARCIACRKEHPTQHVRDAVVRGDETCVCLDCGGLVKPDIVFFGEGLPERFFKLAQADLPAADLLIVMGTSLVVRPFALLINQVSDTTPRLLINREKAGTSSSPQEAALGIGFNFDKGNGNYRDALFLGDCDAGVRRLCRLLGWEAELDALIPPRPAGSAAPVANRGTTVTRSRAAAAVTGQQSSL</sequence>
<evidence type="ECO:0000256" key="5">
    <source>
        <dbReference type="ARBA" id="ARBA00023027"/>
    </source>
</evidence>
<comment type="caution">
    <text evidence="9">The sequence shown here is derived from an EMBL/GenBank/DDBJ whole genome shotgun (WGS) entry which is preliminary data.</text>
</comment>
<feature type="binding site" evidence="6">
    <location>
        <position position="213"/>
    </location>
    <ligand>
        <name>Zn(2+)</name>
        <dbReference type="ChEBI" id="CHEBI:29105"/>
    </ligand>
</feature>
<evidence type="ECO:0000256" key="7">
    <source>
        <dbReference type="SAM" id="MobiDB-lite"/>
    </source>
</evidence>
<dbReference type="PANTHER" id="PTHR11085:SF6">
    <property type="entry name" value="NAD-DEPENDENT PROTEIN DEACETYLASE SIRTUIN-2"/>
    <property type="match status" value="1"/>
</dbReference>
<keyword evidence="4 6" id="KW-0862">Zinc</keyword>
<dbReference type="GO" id="GO:0070403">
    <property type="term" value="F:NAD+ binding"/>
    <property type="evidence" value="ECO:0007669"/>
    <property type="project" value="InterPro"/>
</dbReference>
<dbReference type="CDD" id="cd01408">
    <property type="entry name" value="SIRT1"/>
    <property type="match status" value="1"/>
</dbReference>
<feature type="binding site" evidence="6">
    <location>
        <position position="216"/>
    </location>
    <ligand>
        <name>Zn(2+)</name>
        <dbReference type="ChEBI" id="CHEBI:29105"/>
    </ligand>
</feature>
<dbReference type="SUPFAM" id="SSF52467">
    <property type="entry name" value="DHS-like NAD/FAD-binding domain"/>
    <property type="match status" value="1"/>
</dbReference>
<dbReference type="GO" id="GO:0005634">
    <property type="term" value="C:nucleus"/>
    <property type="evidence" value="ECO:0007669"/>
    <property type="project" value="TreeGrafter"/>
</dbReference>
<dbReference type="InterPro" id="IPR026590">
    <property type="entry name" value="Ssirtuin_cat_dom"/>
</dbReference>
<feature type="region of interest" description="Disordered" evidence="7">
    <location>
        <begin position="1"/>
        <end position="51"/>
    </location>
</feature>
<evidence type="ECO:0000259" key="8">
    <source>
        <dbReference type="PROSITE" id="PS50305"/>
    </source>
</evidence>
<feature type="domain" description="Deacetylase sirtuin-type" evidence="8">
    <location>
        <begin position="75"/>
        <end position="354"/>
    </location>
</feature>
<comment type="cofactor">
    <cofactor evidence="1">
        <name>Zn(2+)</name>
        <dbReference type="ChEBI" id="CHEBI:29105"/>
    </cofactor>
</comment>
<dbReference type="Pfam" id="PF02146">
    <property type="entry name" value="SIR2"/>
    <property type="match status" value="1"/>
</dbReference>
<evidence type="ECO:0000256" key="6">
    <source>
        <dbReference type="PROSITE-ProRule" id="PRU00236"/>
    </source>
</evidence>
<dbReference type="InterPro" id="IPR050134">
    <property type="entry name" value="NAD-dep_sirtuin_deacylases"/>
</dbReference>
<feature type="binding site" evidence="6">
    <location>
        <position position="238"/>
    </location>
    <ligand>
        <name>Zn(2+)</name>
        <dbReference type="ChEBI" id="CHEBI:29105"/>
    </ligand>
</feature>
<keyword evidence="10" id="KW-1185">Reference proteome</keyword>
<evidence type="ECO:0000313" key="9">
    <source>
        <dbReference type="EMBL" id="KAK9819677.1"/>
    </source>
</evidence>
<feature type="binding site" evidence="6">
    <location>
        <position position="241"/>
    </location>
    <ligand>
        <name>Zn(2+)</name>
        <dbReference type="ChEBI" id="CHEBI:29105"/>
    </ligand>
</feature>
<keyword evidence="3 6" id="KW-0479">Metal-binding</keyword>
<dbReference type="Gene3D" id="3.30.1600.10">
    <property type="entry name" value="SIR2/SIRT2 'Small Domain"/>
    <property type="match status" value="1"/>
</dbReference>
<feature type="active site" description="Proton acceptor" evidence="6">
    <location>
        <position position="205"/>
    </location>
</feature>
<evidence type="ECO:0000256" key="2">
    <source>
        <dbReference type="ARBA" id="ARBA00022679"/>
    </source>
</evidence>
<dbReference type="PROSITE" id="PS50305">
    <property type="entry name" value="SIRTUIN"/>
    <property type="match status" value="1"/>
</dbReference>
<dbReference type="EMBL" id="JALJOR010000003">
    <property type="protein sequence ID" value="KAK9819677.1"/>
    <property type="molecule type" value="Genomic_DNA"/>
</dbReference>
<feature type="compositionally biased region" description="Acidic residues" evidence="7">
    <location>
        <begin position="40"/>
        <end position="50"/>
    </location>
</feature>
<name>A0AAW1QEA3_9CHLO</name>
<dbReference type="InterPro" id="IPR026591">
    <property type="entry name" value="Sirtuin_cat_small_dom_sf"/>
</dbReference>
<dbReference type="GO" id="GO:0017136">
    <property type="term" value="F:histone deacetylase activity, NAD-dependent"/>
    <property type="evidence" value="ECO:0007669"/>
    <property type="project" value="TreeGrafter"/>
</dbReference>